<feature type="transmembrane region" description="Helical" evidence="12">
    <location>
        <begin position="318"/>
        <end position="340"/>
    </location>
</feature>
<dbReference type="HOGENOM" id="CLU_034007_2_0_1"/>
<comment type="function">
    <text evidence="1">Mediates high-affinity intracellular uptake of the rare oligo-element molybdenum.</text>
</comment>
<evidence type="ECO:0000256" key="11">
    <source>
        <dbReference type="ARBA" id="ARBA00032555"/>
    </source>
</evidence>
<feature type="transmembrane region" description="Helical" evidence="12">
    <location>
        <begin position="6"/>
        <end position="33"/>
    </location>
</feature>
<dbReference type="SUPFAM" id="SSF103473">
    <property type="entry name" value="MFS general substrate transporter"/>
    <property type="match status" value="1"/>
</dbReference>
<dbReference type="GeneID" id="18829550"/>
<comment type="subcellular location">
    <subcellularLocation>
        <location evidence="2">Cell membrane</location>
        <topology evidence="2">Multi-pass membrane protein</topology>
    </subcellularLocation>
</comment>
<dbReference type="OMA" id="VFMWVPT"/>
<feature type="transmembrane region" description="Helical" evidence="12">
    <location>
        <begin position="387"/>
        <end position="406"/>
    </location>
</feature>
<evidence type="ECO:0000256" key="7">
    <source>
        <dbReference type="ARBA" id="ARBA00022989"/>
    </source>
</evidence>
<feature type="transmembrane region" description="Helical" evidence="12">
    <location>
        <begin position="445"/>
        <end position="467"/>
    </location>
</feature>
<evidence type="ECO:0000256" key="12">
    <source>
        <dbReference type="SAM" id="Phobius"/>
    </source>
</evidence>
<evidence type="ECO:0000256" key="6">
    <source>
        <dbReference type="ARBA" id="ARBA00022692"/>
    </source>
</evidence>
<feature type="transmembrane region" description="Helical" evidence="12">
    <location>
        <begin position="137"/>
        <end position="154"/>
    </location>
</feature>
<dbReference type="InParanoid" id="K5VQP4"/>
<keyword evidence="7 12" id="KW-1133">Transmembrane helix</keyword>
<dbReference type="AlphaFoldDB" id="K5VQP4"/>
<evidence type="ECO:0000313" key="14">
    <source>
        <dbReference type="Proteomes" id="UP000008493"/>
    </source>
</evidence>
<organism evidence="13 14">
    <name type="scientific">Agaricus bisporus var. burnettii (strain JB137-S8 / ATCC MYA-4627 / FGSC 10392)</name>
    <name type="common">White button mushroom</name>
    <dbReference type="NCBI Taxonomy" id="597362"/>
    <lineage>
        <taxon>Eukaryota</taxon>
        <taxon>Fungi</taxon>
        <taxon>Dikarya</taxon>
        <taxon>Basidiomycota</taxon>
        <taxon>Agaricomycotina</taxon>
        <taxon>Agaricomycetes</taxon>
        <taxon>Agaricomycetidae</taxon>
        <taxon>Agaricales</taxon>
        <taxon>Agaricineae</taxon>
        <taxon>Agaricaceae</taxon>
        <taxon>Agaricus</taxon>
    </lineage>
</organism>
<evidence type="ECO:0000313" key="13">
    <source>
        <dbReference type="EMBL" id="EKM76789.1"/>
    </source>
</evidence>
<sequence length="500" mass="55182">MILLRLYSLITVLHLYQFWLVTLAILCSALLYLERRLVAKERSLNSWKHAADTNVENGHIPDSANAVKAFAKRYLVVYAIIMAAYCLQGPYMWSLYRVQYGLPERLVALLFVTGFVSEGVASPLVGAWADQYGRRKLCLAFCVISTFTCILTFLPNLPTLILGRLCGGISAAILYTAFEPWLVSSASSMGQSSEDLSTIISHATLVNGFVASGAGIISNKLVATTIDFTSPLVVSGFLLVLGFFVILKTWSENYGDGGRSTATVLSQTGRLRQAWRIVCEDPALLTVGLTQTCFEGSMYFFAFIWVPSLQEVSRLNDLLPLGYIFASFMVSITTGSILYNTIVVRSKIKGTYSSLTFHAKFSSVICAVSALTFAICVASSYEDWRYLAFLVFEICVGMYFPVQGMLRGMLISKDYQATVVSLFRLPLSMFVVISLMAGVSPTRQTVLSACAVLLGLSSLMTGVFLVYHPTNNDRDHPTKMPQSQTLGYTHTSTRYQTIIR</sequence>
<feature type="transmembrane region" description="Helical" evidence="12">
    <location>
        <begin position="75"/>
        <end position="94"/>
    </location>
</feature>
<keyword evidence="4" id="KW-0813">Transport</keyword>
<dbReference type="GO" id="GO:0006811">
    <property type="term" value="P:monoatomic ion transport"/>
    <property type="evidence" value="ECO:0007669"/>
    <property type="project" value="UniProtKB-KW"/>
</dbReference>
<feature type="transmembrane region" description="Helical" evidence="12">
    <location>
        <begin position="160"/>
        <end position="178"/>
    </location>
</feature>
<keyword evidence="8" id="KW-0406">Ion transport</keyword>
<keyword evidence="14" id="KW-1185">Reference proteome</keyword>
<evidence type="ECO:0000256" key="9">
    <source>
        <dbReference type="ARBA" id="ARBA00023136"/>
    </source>
</evidence>
<dbReference type="Pfam" id="PF05631">
    <property type="entry name" value="MFS_5"/>
    <property type="match status" value="1"/>
</dbReference>
<keyword evidence="6 12" id="KW-0812">Transmembrane</keyword>
<dbReference type="PANTHER" id="PTHR23516">
    <property type="entry name" value="SAM (S-ADENOSYL METHIONINE) TRANSPORTER"/>
    <property type="match status" value="1"/>
</dbReference>
<dbReference type="GO" id="GO:0015098">
    <property type="term" value="F:molybdate ion transmembrane transporter activity"/>
    <property type="evidence" value="ECO:0007669"/>
    <property type="project" value="InterPro"/>
</dbReference>
<dbReference type="GO" id="GO:0005886">
    <property type="term" value="C:plasma membrane"/>
    <property type="evidence" value="ECO:0007669"/>
    <property type="project" value="UniProtKB-SubCell"/>
</dbReference>
<evidence type="ECO:0000256" key="3">
    <source>
        <dbReference type="ARBA" id="ARBA00021242"/>
    </source>
</evidence>
<dbReference type="eggNOG" id="KOG4332">
    <property type="taxonomic scope" value="Eukaryota"/>
</dbReference>
<proteinExistence type="predicted"/>
<feature type="transmembrane region" description="Helical" evidence="12">
    <location>
        <begin position="283"/>
        <end position="306"/>
    </location>
</feature>
<evidence type="ECO:0000256" key="1">
    <source>
        <dbReference type="ARBA" id="ARBA00003019"/>
    </source>
</evidence>
<keyword evidence="9 12" id="KW-0472">Membrane</keyword>
<evidence type="ECO:0000256" key="10">
    <source>
        <dbReference type="ARBA" id="ARBA00030646"/>
    </source>
</evidence>
<feature type="transmembrane region" description="Helical" evidence="12">
    <location>
        <begin position="361"/>
        <end position="381"/>
    </location>
</feature>
<dbReference type="EMBL" id="JH971400">
    <property type="protein sequence ID" value="EKM76789.1"/>
    <property type="molecule type" value="Genomic_DNA"/>
</dbReference>
<gene>
    <name evidence="13" type="ORF">AGABI1DRAFT_44506</name>
</gene>
<feature type="transmembrane region" description="Helical" evidence="12">
    <location>
        <begin position="229"/>
        <end position="247"/>
    </location>
</feature>
<dbReference type="Proteomes" id="UP000008493">
    <property type="component" value="Unassembled WGS sequence"/>
</dbReference>
<dbReference type="InterPro" id="IPR008509">
    <property type="entry name" value="MOT2/MFSD5"/>
</dbReference>
<name>K5VQP4_AGABU</name>
<reference evidence="14" key="1">
    <citation type="journal article" date="2012" name="Proc. Natl. Acad. Sci. U.S.A.">
        <title>Genome sequence of the button mushroom Agaricus bisporus reveals mechanisms governing adaptation to a humic-rich ecological niche.</title>
        <authorList>
            <person name="Morin E."/>
            <person name="Kohler A."/>
            <person name="Baker A.R."/>
            <person name="Foulongne-Oriol M."/>
            <person name="Lombard V."/>
            <person name="Nagy L.G."/>
            <person name="Ohm R.A."/>
            <person name="Patyshakuliyeva A."/>
            <person name="Brun A."/>
            <person name="Aerts A.L."/>
            <person name="Bailey A.M."/>
            <person name="Billette C."/>
            <person name="Coutinho P.M."/>
            <person name="Deakin G."/>
            <person name="Doddapaneni H."/>
            <person name="Floudas D."/>
            <person name="Grimwood J."/>
            <person name="Hilden K."/>
            <person name="Kuees U."/>
            <person name="LaButti K.M."/>
            <person name="Lapidus A."/>
            <person name="Lindquist E.A."/>
            <person name="Lucas S.M."/>
            <person name="Murat C."/>
            <person name="Riley R.W."/>
            <person name="Salamov A.A."/>
            <person name="Schmutz J."/>
            <person name="Subramanian V."/>
            <person name="Woesten H.A.B."/>
            <person name="Xu J."/>
            <person name="Eastwood D.C."/>
            <person name="Foster G.D."/>
            <person name="Sonnenberg A.S."/>
            <person name="Cullen D."/>
            <person name="de Vries R.P."/>
            <person name="Lundell T."/>
            <person name="Hibbett D.S."/>
            <person name="Henrissat B."/>
            <person name="Burton K.S."/>
            <person name="Kerrigan R.W."/>
            <person name="Challen M.P."/>
            <person name="Grigoriev I.V."/>
            <person name="Martin F."/>
        </authorList>
    </citation>
    <scope>NUCLEOTIDE SEQUENCE [LARGE SCALE GENOMIC DNA]</scope>
    <source>
        <strain evidence="14">JB137-S8 / ATCC MYA-4627 / FGSC 10392</strain>
    </source>
</reference>
<dbReference type="KEGG" id="abp:AGABI1DRAFT44506"/>
<feature type="transmembrane region" description="Helical" evidence="12">
    <location>
        <begin position="418"/>
        <end position="439"/>
    </location>
</feature>
<feature type="transmembrane region" description="Helical" evidence="12">
    <location>
        <begin position="199"/>
        <end position="217"/>
    </location>
</feature>
<feature type="transmembrane region" description="Helical" evidence="12">
    <location>
        <begin position="106"/>
        <end position="125"/>
    </location>
</feature>
<dbReference type="RefSeq" id="XP_007332576.1">
    <property type="nucleotide sequence ID" value="XM_007332514.1"/>
</dbReference>
<evidence type="ECO:0000256" key="5">
    <source>
        <dbReference type="ARBA" id="ARBA00022475"/>
    </source>
</evidence>
<evidence type="ECO:0000256" key="8">
    <source>
        <dbReference type="ARBA" id="ARBA00023065"/>
    </source>
</evidence>
<keyword evidence="5" id="KW-1003">Cell membrane</keyword>
<dbReference type="STRING" id="597362.K5VQP4"/>
<accession>K5VQP4</accession>
<evidence type="ECO:0000256" key="2">
    <source>
        <dbReference type="ARBA" id="ARBA00004651"/>
    </source>
</evidence>
<dbReference type="OrthoDB" id="263957at2759"/>
<dbReference type="Gene3D" id="1.20.1250.20">
    <property type="entry name" value="MFS general substrate transporter like domains"/>
    <property type="match status" value="1"/>
</dbReference>
<evidence type="ECO:0000256" key="4">
    <source>
        <dbReference type="ARBA" id="ARBA00022448"/>
    </source>
</evidence>
<dbReference type="PANTHER" id="PTHR23516:SF1">
    <property type="entry name" value="MOLYBDATE-ANION TRANSPORTER"/>
    <property type="match status" value="1"/>
</dbReference>
<protein>
    <recommendedName>
        <fullName evidence="3">Molybdate-anion transporter</fullName>
    </recommendedName>
    <alternativeName>
        <fullName evidence="10">Major facilitator superfamily domain-containing protein 5</fullName>
    </alternativeName>
    <alternativeName>
        <fullName evidence="11">Molybdate transporter 2 homolog</fullName>
    </alternativeName>
</protein>
<dbReference type="InterPro" id="IPR036259">
    <property type="entry name" value="MFS_trans_sf"/>
</dbReference>